<feature type="transmembrane region" description="Helical" evidence="6">
    <location>
        <begin position="60"/>
        <end position="80"/>
    </location>
</feature>
<dbReference type="AlphaFoldDB" id="A0A6J4UGQ6"/>
<accession>A0A6J4UGQ6</accession>
<evidence type="ECO:0000313" key="7">
    <source>
        <dbReference type="EMBL" id="CAA9546870.1"/>
    </source>
</evidence>
<feature type="transmembrane region" description="Helical" evidence="6">
    <location>
        <begin position="112"/>
        <end position="134"/>
    </location>
</feature>
<feature type="transmembrane region" description="Helical" evidence="6">
    <location>
        <begin position="186"/>
        <end position="206"/>
    </location>
</feature>
<dbReference type="Pfam" id="PF02653">
    <property type="entry name" value="BPD_transp_2"/>
    <property type="match status" value="1"/>
</dbReference>
<comment type="subcellular location">
    <subcellularLocation>
        <location evidence="1">Cell membrane</location>
        <topology evidence="1">Multi-pass membrane protein</topology>
    </subcellularLocation>
</comment>
<organism evidence="7">
    <name type="scientific">uncultured Thermomicrobiales bacterium</name>
    <dbReference type="NCBI Taxonomy" id="1645740"/>
    <lineage>
        <taxon>Bacteria</taxon>
        <taxon>Pseudomonadati</taxon>
        <taxon>Thermomicrobiota</taxon>
        <taxon>Thermomicrobia</taxon>
        <taxon>Thermomicrobiales</taxon>
        <taxon>environmental samples</taxon>
    </lineage>
</organism>
<keyword evidence="2" id="KW-1003">Cell membrane</keyword>
<sequence>MTDASSARTPLRPPARGRFTPPVWLSGATQAYGALAVLLALFLFNVLFTEQFLSLQSLRVNLTQVATIIIVATGMTLVIATGGIDLSVGSLMAISGAIAPLIFMSERSPFDIAWIGNSAAILVAVLVAGLFGLFNGVLVAHFRIQPIIATLVLFIAGRGIAQVLTNGSIQTFNNPGFQYIGLGRPFGIPFQAFIVVFAVATAAWAVRATTFGRYLLATGGNESAARLAGVPVAKIKLGVYVISGLLAGLAGLIVIAINSSSDANLVGRDMELNAIAAVAVGGTPLTGGRANVVGTMIGALILQLIRTTLLSHNIQDAVARIVTAGAIVLAVLIQRGRAS</sequence>
<keyword evidence="4 6" id="KW-1133">Transmembrane helix</keyword>
<evidence type="ECO:0000256" key="2">
    <source>
        <dbReference type="ARBA" id="ARBA00022475"/>
    </source>
</evidence>
<reference evidence="7" key="1">
    <citation type="submission" date="2020-02" db="EMBL/GenBank/DDBJ databases">
        <authorList>
            <person name="Meier V. D."/>
        </authorList>
    </citation>
    <scope>NUCLEOTIDE SEQUENCE</scope>
    <source>
        <strain evidence="7">AVDCRST_MAG43</strain>
    </source>
</reference>
<dbReference type="PANTHER" id="PTHR32196:SF72">
    <property type="entry name" value="RIBOSE IMPORT PERMEASE PROTEIN RBSC"/>
    <property type="match status" value="1"/>
</dbReference>
<dbReference type="GO" id="GO:0022857">
    <property type="term" value="F:transmembrane transporter activity"/>
    <property type="evidence" value="ECO:0007669"/>
    <property type="project" value="InterPro"/>
</dbReference>
<evidence type="ECO:0000256" key="4">
    <source>
        <dbReference type="ARBA" id="ARBA00022989"/>
    </source>
</evidence>
<keyword evidence="3 6" id="KW-0812">Transmembrane</keyword>
<dbReference type="EMBL" id="CADCWI010000037">
    <property type="protein sequence ID" value="CAA9546870.1"/>
    <property type="molecule type" value="Genomic_DNA"/>
</dbReference>
<feature type="transmembrane region" description="Helical" evidence="6">
    <location>
        <begin position="237"/>
        <end position="260"/>
    </location>
</feature>
<proteinExistence type="predicted"/>
<feature type="transmembrane region" description="Helical" evidence="6">
    <location>
        <begin position="317"/>
        <end position="333"/>
    </location>
</feature>
<protein>
    <submittedName>
        <fullName evidence="7">Ribose ABC transport system, permease protein RbsC</fullName>
    </submittedName>
</protein>
<dbReference type="GO" id="GO:0005886">
    <property type="term" value="C:plasma membrane"/>
    <property type="evidence" value="ECO:0007669"/>
    <property type="project" value="UniProtKB-SubCell"/>
</dbReference>
<name>A0A6J4UGQ6_9BACT</name>
<dbReference type="PANTHER" id="PTHR32196">
    <property type="entry name" value="ABC TRANSPORTER PERMEASE PROTEIN YPHD-RELATED-RELATED"/>
    <property type="match status" value="1"/>
</dbReference>
<dbReference type="InterPro" id="IPR001851">
    <property type="entry name" value="ABC_transp_permease"/>
</dbReference>
<evidence type="ECO:0000256" key="1">
    <source>
        <dbReference type="ARBA" id="ARBA00004651"/>
    </source>
</evidence>
<feature type="transmembrane region" description="Helical" evidence="6">
    <location>
        <begin position="31"/>
        <end position="48"/>
    </location>
</feature>
<evidence type="ECO:0000256" key="3">
    <source>
        <dbReference type="ARBA" id="ARBA00022692"/>
    </source>
</evidence>
<gene>
    <name evidence="7" type="ORF">AVDCRST_MAG43-656</name>
</gene>
<keyword evidence="5 6" id="KW-0472">Membrane</keyword>
<evidence type="ECO:0000256" key="5">
    <source>
        <dbReference type="ARBA" id="ARBA00023136"/>
    </source>
</evidence>
<feature type="transmembrane region" description="Helical" evidence="6">
    <location>
        <begin position="146"/>
        <end position="165"/>
    </location>
</feature>
<evidence type="ECO:0000256" key="6">
    <source>
        <dbReference type="SAM" id="Phobius"/>
    </source>
</evidence>
<dbReference type="CDD" id="cd06579">
    <property type="entry name" value="TM_PBP1_transp_AraH_like"/>
    <property type="match status" value="1"/>
</dbReference>
<feature type="transmembrane region" description="Helical" evidence="6">
    <location>
        <begin position="272"/>
        <end position="305"/>
    </location>
</feature>